<feature type="compositionally biased region" description="Basic residues" evidence="1">
    <location>
        <begin position="289"/>
        <end position="299"/>
    </location>
</feature>
<protein>
    <submittedName>
        <fullName evidence="2">Uncharacterized protein</fullName>
    </submittedName>
</protein>
<feature type="region of interest" description="Disordered" evidence="1">
    <location>
        <begin position="406"/>
        <end position="487"/>
    </location>
</feature>
<accession>A0A7S4JLV6</accession>
<name>A0A7S4JLV6_9STRA</name>
<dbReference type="EMBL" id="HBKQ01043592">
    <property type="protein sequence ID" value="CAE2267852.1"/>
    <property type="molecule type" value="Transcribed_RNA"/>
</dbReference>
<proteinExistence type="predicted"/>
<gene>
    <name evidence="2" type="ORF">OAUR00152_LOCUS30044</name>
</gene>
<evidence type="ECO:0000313" key="2">
    <source>
        <dbReference type="EMBL" id="CAE2267852.1"/>
    </source>
</evidence>
<dbReference type="AlphaFoldDB" id="A0A7S4JLV6"/>
<reference evidence="2" key="1">
    <citation type="submission" date="2021-01" db="EMBL/GenBank/DDBJ databases">
        <authorList>
            <person name="Corre E."/>
            <person name="Pelletier E."/>
            <person name="Niang G."/>
            <person name="Scheremetjew M."/>
            <person name="Finn R."/>
            <person name="Kale V."/>
            <person name="Holt S."/>
            <person name="Cochrane G."/>
            <person name="Meng A."/>
            <person name="Brown T."/>
            <person name="Cohen L."/>
        </authorList>
    </citation>
    <scope>NUCLEOTIDE SEQUENCE</scope>
    <source>
        <strain evidence="2">Isolate 1302-5</strain>
    </source>
</reference>
<feature type="compositionally biased region" description="Basic and acidic residues" evidence="1">
    <location>
        <begin position="167"/>
        <end position="176"/>
    </location>
</feature>
<evidence type="ECO:0000256" key="1">
    <source>
        <dbReference type="SAM" id="MobiDB-lite"/>
    </source>
</evidence>
<feature type="region of interest" description="Disordered" evidence="1">
    <location>
        <begin position="149"/>
        <end position="347"/>
    </location>
</feature>
<feature type="compositionally biased region" description="Basic and acidic residues" evidence="1">
    <location>
        <begin position="435"/>
        <end position="465"/>
    </location>
</feature>
<sequence>MVSSRRLSGGGGQSSGAAAACLMASAFLVDEVPHRGSAGAHLHVVADDDESCIFPSTGSLVSSVTAGPSPIPKFRRGGGAGACAGAGAGGLQPSPRRRSYNGPYVYQQRSPDASFDESECSGSVASTFTAGPSASVVGSFGYGASNAEFASSAYPSPSPQKRGSMGGERHRPRVLDDDLVSDLTTLSAPARALESRNGAATKPSSKKGGRGRGRGAIKSLSRSFRSRSPGLRNGKKPQQHHDETVSVDGHLESTKKQLQLQQSTTSSATERRRSRTRSPLRKVADSIKKKTTKKGRRRSRSEGADRRLGAAPSQELAGPGARMLLSPCASSVDPAEESYGGEDDDSVSMYSLESVGSYSTAPCSIGASSVASAPVLRTVRRQSGVGMRRVGSSASLRSSVSLLPTLIQEEDSDDSQPIHNPVRREESPPPSPTSAKKEGESREESDGIARSVERSARKSLLDRAKSGTKTFRRNRSRSRARDTKKRGDCWVQCGGGDSVSAASDITAPARIEGAMLGRPSKIKVPSSGMSHPSKLLEVSSSHAPTPAALTGRMSAEAIMSQLRAGPGASAAVRKLREQQSGLTVRGPSHPGGTSKKLSYTYIAGIPVPDYASYVEGAVGAFRQSLGVSDEDYAAAKERLLGWRYEV</sequence>
<feature type="compositionally biased region" description="Acidic residues" evidence="1">
    <location>
        <begin position="334"/>
        <end position="346"/>
    </location>
</feature>
<organism evidence="2">
    <name type="scientific">Odontella aurita</name>
    <dbReference type="NCBI Taxonomy" id="265563"/>
    <lineage>
        <taxon>Eukaryota</taxon>
        <taxon>Sar</taxon>
        <taxon>Stramenopiles</taxon>
        <taxon>Ochrophyta</taxon>
        <taxon>Bacillariophyta</taxon>
        <taxon>Mediophyceae</taxon>
        <taxon>Biddulphiophycidae</taxon>
        <taxon>Eupodiscales</taxon>
        <taxon>Odontellaceae</taxon>
        <taxon>Odontella</taxon>
    </lineage>
</organism>
<feature type="compositionally biased region" description="Low complexity" evidence="1">
    <location>
        <begin position="256"/>
        <end position="268"/>
    </location>
</feature>
<dbReference type="PROSITE" id="PS51257">
    <property type="entry name" value="PROKAR_LIPOPROTEIN"/>
    <property type="match status" value="1"/>
</dbReference>
<feature type="compositionally biased region" description="Basic and acidic residues" evidence="1">
    <location>
        <begin position="239"/>
        <end position="255"/>
    </location>
</feature>
<feature type="compositionally biased region" description="Basic residues" evidence="1">
    <location>
        <begin position="204"/>
        <end position="215"/>
    </location>
</feature>